<dbReference type="AlphaFoldDB" id="A0AAW2IRX9"/>
<dbReference type="SUPFAM" id="SSF56672">
    <property type="entry name" value="DNA/RNA polymerases"/>
    <property type="match status" value="1"/>
</dbReference>
<dbReference type="InterPro" id="IPR043502">
    <property type="entry name" value="DNA/RNA_pol_sf"/>
</dbReference>
<dbReference type="PANTHER" id="PTHR24559:SF434">
    <property type="entry name" value="RNA-DIRECTED DNA POLYMERASE HOMOLOG"/>
    <property type="match status" value="1"/>
</dbReference>
<dbReference type="EMBL" id="JACGWK010001625">
    <property type="protein sequence ID" value="KAL0284919.1"/>
    <property type="molecule type" value="Genomic_DNA"/>
</dbReference>
<dbReference type="CDD" id="cd01647">
    <property type="entry name" value="RT_LTR"/>
    <property type="match status" value="1"/>
</dbReference>
<sequence length="104" mass="11967">MAQMINSMLAEGIIRPSSKYFSSPVLLVRKIDGTWRFCIDYRSLNAITVRDHFPIPTVDELLDELHDATVFSKLDHMQGIIRFAWPLMMYIKLLFSQSMATPSS</sequence>
<protein>
    <submittedName>
        <fullName evidence="1">Transposon Ty3-G Gag-Pol polyprotein</fullName>
    </submittedName>
</protein>
<dbReference type="InterPro" id="IPR053134">
    <property type="entry name" value="RNA-dir_DNA_polymerase"/>
</dbReference>
<comment type="caution">
    <text evidence="1">The sequence shown here is derived from an EMBL/GenBank/DDBJ whole genome shotgun (WGS) entry which is preliminary data.</text>
</comment>
<dbReference type="Gene3D" id="3.10.10.10">
    <property type="entry name" value="HIV Type 1 Reverse Transcriptase, subunit A, domain 1"/>
    <property type="match status" value="1"/>
</dbReference>
<accession>A0AAW2IRX9</accession>
<organism evidence="1">
    <name type="scientific">Sesamum angustifolium</name>
    <dbReference type="NCBI Taxonomy" id="2727405"/>
    <lineage>
        <taxon>Eukaryota</taxon>
        <taxon>Viridiplantae</taxon>
        <taxon>Streptophyta</taxon>
        <taxon>Embryophyta</taxon>
        <taxon>Tracheophyta</taxon>
        <taxon>Spermatophyta</taxon>
        <taxon>Magnoliopsida</taxon>
        <taxon>eudicotyledons</taxon>
        <taxon>Gunneridae</taxon>
        <taxon>Pentapetalae</taxon>
        <taxon>asterids</taxon>
        <taxon>lamiids</taxon>
        <taxon>Lamiales</taxon>
        <taxon>Pedaliaceae</taxon>
        <taxon>Sesamum</taxon>
    </lineage>
</organism>
<evidence type="ECO:0000313" key="1">
    <source>
        <dbReference type="EMBL" id="KAL0284919.1"/>
    </source>
</evidence>
<reference evidence="1" key="2">
    <citation type="journal article" date="2024" name="Plant">
        <title>Genomic evolution and insights into agronomic trait innovations of Sesamum species.</title>
        <authorList>
            <person name="Miao H."/>
            <person name="Wang L."/>
            <person name="Qu L."/>
            <person name="Liu H."/>
            <person name="Sun Y."/>
            <person name="Le M."/>
            <person name="Wang Q."/>
            <person name="Wei S."/>
            <person name="Zheng Y."/>
            <person name="Lin W."/>
            <person name="Duan Y."/>
            <person name="Cao H."/>
            <person name="Xiong S."/>
            <person name="Wang X."/>
            <person name="Wei L."/>
            <person name="Li C."/>
            <person name="Ma Q."/>
            <person name="Ju M."/>
            <person name="Zhao R."/>
            <person name="Li G."/>
            <person name="Mu C."/>
            <person name="Tian Q."/>
            <person name="Mei H."/>
            <person name="Zhang T."/>
            <person name="Gao T."/>
            <person name="Zhang H."/>
        </authorList>
    </citation>
    <scope>NUCLEOTIDE SEQUENCE</scope>
    <source>
        <strain evidence="1">G01</strain>
    </source>
</reference>
<proteinExistence type="predicted"/>
<dbReference type="Gene3D" id="3.30.70.270">
    <property type="match status" value="1"/>
</dbReference>
<reference evidence="1" key="1">
    <citation type="submission" date="2020-06" db="EMBL/GenBank/DDBJ databases">
        <authorList>
            <person name="Li T."/>
            <person name="Hu X."/>
            <person name="Zhang T."/>
            <person name="Song X."/>
            <person name="Zhang H."/>
            <person name="Dai N."/>
            <person name="Sheng W."/>
            <person name="Hou X."/>
            <person name="Wei L."/>
        </authorList>
    </citation>
    <scope>NUCLEOTIDE SEQUENCE</scope>
    <source>
        <strain evidence="1">G01</strain>
        <tissue evidence="1">Leaf</tissue>
    </source>
</reference>
<dbReference type="PANTHER" id="PTHR24559">
    <property type="entry name" value="TRANSPOSON TY3-I GAG-POL POLYPROTEIN"/>
    <property type="match status" value="1"/>
</dbReference>
<dbReference type="InterPro" id="IPR043128">
    <property type="entry name" value="Rev_trsase/Diguanyl_cyclase"/>
</dbReference>
<gene>
    <name evidence="1" type="ORF">Sangu_2803900</name>
</gene>
<name>A0AAW2IRX9_9LAMI</name>